<evidence type="ECO:0000256" key="2">
    <source>
        <dbReference type="ARBA" id="ARBA00006962"/>
    </source>
</evidence>
<evidence type="ECO:0000259" key="8">
    <source>
        <dbReference type="Pfam" id="PF04101"/>
    </source>
</evidence>
<dbReference type="EC" id="2.4.1.141" evidence="3"/>
<feature type="domain" description="Glycosyl transferase family 28 C-terminal" evidence="8">
    <location>
        <begin position="11"/>
        <end position="158"/>
    </location>
</feature>
<keyword evidence="7" id="KW-0256">Endoplasmic reticulum</keyword>
<accession>A0ABM1DWH7</accession>
<dbReference type="Gene3D" id="3.40.50.2000">
    <property type="entry name" value="Glycogen Phosphorylase B"/>
    <property type="match status" value="1"/>
</dbReference>
<evidence type="ECO:0000256" key="1">
    <source>
        <dbReference type="ARBA" id="ARBA00004240"/>
    </source>
</evidence>
<dbReference type="GO" id="GO:0016740">
    <property type="term" value="F:transferase activity"/>
    <property type="evidence" value="ECO:0007669"/>
    <property type="project" value="UniProtKB-KW"/>
</dbReference>
<dbReference type="Proteomes" id="UP000695022">
    <property type="component" value="Unplaced"/>
</dbReference>
<sequence length="171" mass="18708">MAASSSKSKSVFVTVGTTCFDRLIMTVITPDFCKVLHSIGYDKVVLQAGRGIFDSDVKMVEGLQLEYYRFKNSIADDIGSADLVISHAGAGTVLETLDAGKPLIVVINEELMGNHQLELAEQLYTNGHLFYATCSTLVTTLQSMNMENLKPFPRGEPSKFATFLDKLLGFS</sequence>
<dbReference type="GeneID" id="106806753"/>
<keyword evidence="9" id="KW-1185">Reference proteome</keyword>
<keyword evidence="6 10" id="KW-0808">Transferase</keyword>
<dbReference type="PANTHER" id="PTHR12867:SF6">
    <property type="entry name" value="N-ACETYLGLUCOSAMINYLDIPHOSPHODOLICHOL N-ACETYLGLUCOSAMINYLTRANSFERASE"/>
    <property type="match status" value="1"/>
</dbReference>
<evidence type="ECO:0000256" key="6">
    <source>
        <dbReference type="ARBA" id="ARBA00022679"/>
    </source>
</evidence>
<proteinExistence type="inferred from homology"/>
<dbReference type="InterPro" id="IPR007235">
    <property type="entry name" value="Glyco_trans_28_C"/>
</dbReference>
<evidence type="ECO:0000256" key="7">
    <source>
        <dbReference type="ARBA" id="ARBA00022824"/>
    </source>
</evidence>
<keyword evidence="5" id="KW-0328">Glycosyltransferase</keyword>
<dbReference type="RefSeq" id="XP_014664298.1">
    <property type="nucleotide sequence ID" value="XM_014808812.1"/>
</dbReference>
<dbReference type="PANTHER" id="PTHR12867">
    <property type="entry name" value="GLYCOSYL TRANSFERASE-RELATED"/>
    <property type="match status" value="1"/>
</dbReference>
<dbReference type="SUPFAM" id="SSF53756">
    <property type="entry name" value="UDP-Glycosyltransferase/glycogen phosphorylase"/>
    <property type="match status" value="1"/>
</dbReference>
<evidence type="ECO:0000313" key="10">
    <source>
        <dbReference type="RefSeq" id="XP_014664298.1"/>
    </source>
</evidence>
<evidence type="ECO:0000313" key="9">
    <source>
        <dbReference type="Proteomes" id="UP000695022"/>
    </source>
</evidence>
<gene>
    <name evidence="10" type="primary">LOC106806753</name>
</gene>
<comment type="similarity">
    <text evidence="2">Belongs to the glycosyltransferase 28 family.</text>
</comment>
<reference evidence="10" key="1">
    <citation type="submission" date="2025-08" db="UniProtKB">
        <authorList>
            <consortium name="RefSeq"/>
        </authorList>
    </citation>
    <scope>IDENTIFICATION</scope>
</reference>
<protein>
    <recommendedName>
        <fullName evidence="4">UDP-N-acetylglucosamine transferase subunit ALG13</fullName>
        <ecNumber evidence="3">2.4.1.141</ecNumber>
    </recommendedName>
</protein>
<evidence type="ECO:0000256" key="4">
    <source>
        <dbReference type="ARBA" id="ARBA00017468"/>
    </source>
</evidence>
<comment type="subcellular location">
    <subcellularLocation>
        <location evidence="1">Endoplasmic reticulum</location>
    </subcellularLocation>
</comment>
<evidence type="ECO:0000256" key="5">
    <source>
        <dbReference type="ARBA" id="ARBA00022676"/>
    </source>
</evidence>
<evidence type="ECO:0000256" key="3">
    <source>
        <dbReference type="ARBA" id="ARBA00012614"/>
    </source>
</evidence>
<dbReference type="Pfam" id="PF04101">
    <property type="entry name" value="Glyco_tran_28_C"/>
    <property type="match status" value="1"/>
</dbReference>
<dbReference type="InterPro" id="IPR039042">
    <property type="entry name" value="Alg13-like"/>
</dbReference>
<name>A0ABM1DWH7_PRICU</name>
<organism evidence="9 10">
    <name type="scientific">Priapulus caudatus</name>
    <name type="common">Priapulid worm</name>
    <dbReference type="NCBI Taxonomy" id="37621"/>
    <lineage>
        <taxon>Eukaryota</taxon>
        <taxon>Metazoa</taxon>
        <taxon>Ecdysozoa</taxon>
        <taxon>Scalidophora</taxon>
        <taxon>Priapulida</taxon>
        <taxon>Priapulimorpha</taxon>
        <taxon>Priapulimorphida</taxon>
        <taxon>Priapulidae</taxon>
        <taxon>Priapulus</taxon>
    </lineage>
</organism>